<dbReference type="RefSeq" id="XP_038065632.1">
    <property type="nucleotide sequence ID" value="XM_038209704.1"/>
</dbReference>
<evidence type="ECO:0000259" key="11">
    <source>
        <dbReference type="PROSITE" id="PS50221"/>
    </source>
</evidence>
<dbReference type="PANTHER" id="PTHR12011">
    <property type="entry name" value="ADHESION G-PROTEIN COUPLED RECEPTOR"/>
    <property type="match status" value="1"/>
</dbReference>
<feature type="transmembrane region" description="Helical" evidence="9">
    <location>
        <begin position="1068"/>
        <end position="1090"/>
    </location>
</feature>
<evidence type="ECO:0000256" key="3">
    <source>
        <dbReference type="ARBA" id="ARBA00022692"/>
    </source>
</evidence>
<keyword evidence="6" id="KW-1015">Disulfide bond</keyword>
<protein>
    <submittedName>
        <fullName evidence="13">Uncharacterized protein</fullName>
    </submittedName>
</protein>
<evidence type="ECO:0000256" key="6">
    <source>
        <dbReference type="ARBA" id="ARBA00023157"/>
    </source>
</evidence>
<feature type="transmembrane region" description="Helical" evidence="9">
    <location>
        <begin position="887"/>
        <end position="907"/>
    </location>
</feature>
<dbReference type="Pfam" id="PF00002">
    <property type="entry name" value="7tm_2"/>
    <property type="match status" value="1"/>
</dbReference>
<dbReference type="PROSITE" id="PS50221">
    <property type="entry name" value="GAIN_B"/>
    <property type="match status" value="1"/>
</dbReference>
<name>A0A914APF5_PATMI</name>
<feature type="compositionally biased region" description="Low complexity" evidence="8">
    <location>
        <begin position="422"/>
        <end position="433"/>
    </location>
</feature>
<evidence type="ECO:0000256" key="9">
    <source>
        <dbReference type="SAM" id="Phobius"/>
    </source>
</evidence>
<dbReference type="Gene3D" id="2.60.220.50">
    <property type="match status" value="1"/>
</dbReference>
<comment type="subcellular location">
    <subcellularLocation>
        <location evidence="1">Membrane</location>
        <topology evidence="1">Multi-pass membrane protein</topology>
    </subcellularLocation>
</comment>
<feature type="compositionally biased region" description="Polar residues" evidence="8">
    <location>
        <begin position="486"/>
        <end position="504"/>
    </location>
</feature>
<dbReference type="SMART" id="SM00303">
    <property type="entry name" value="GPS"/>
    <property type="match status" value="1"/>
</dbReference>
<dbReference type="Pfam" id="PF00754">
    <property type="entry name" value="F5_F8_type_C"/>
    <property type="match status" value="1"/>
</dbReference>
<dbReference type="GO" id="GO:0004930">
    <property type="term" value="F:G protein-coupled receptor activity"/>
    <property type="evidence" value="ECO:0007669"/>
    <property type="project" value="InterPro"/>
</dbReference>
<feature type="transmembrane region" description="Helical" evidence="9">
    <location>
        <begin position="998"/>
        <end position="1020"/>
    </location>
</feature>
<dbReference type="PROSITE" id="PS01285">
    <property type="entry name" value="FA58C_1"/>
    <property type="match status" value="1"/>
</dbReference>
<evidence type="ECO:0000256" key="2">
    <source>
        <dbReference type="ARBA" id="ARBA00007343"/>
    </source>
</evidence>
<dbReference type="InterPro" id="IPR000832">
    <property type="entry name" value="GPCR_2_secretin-like"/>
</dbReference>
<feature type="transmembrane region" description="Helical" evidence="9">
    <location>
        <begin position="859"/>
        <end position="878"/>
    </location>
</feature>
<dbReference type="InterPro" id="IPR000203">
    <property type="entry name" value="GPS"/>
</dbReference>
<feature type="domain" description="F5/8 type C" evidence="10">
    <location>
        <begin position="233"/>
        <end position="385"/>
    </location>
</feature>
<dbReference type="PROSITE" id="PS50022">
    <property type="entry name" value="FA58C_3"/>
    <property type="match status" value="1"/>
</dbReference>
<keyword evidence="4 9" id="KW-1133">Transmembrane helix</keyword>
<feature type="compositionally biased region" description="Polar residues" evidence="8">
    <location>
        <begin position="434"/>
        <end position="468"/>
    </location>
</feature>
<feature type="transmembrane region" description="Helical" evidence="9">
    <location>
        <begin position="1041"/>
        <end position="1062"/>
    </location>
</feature>
<comment type="similarity">
    <text evidence="2">Belongs to the G-protein coupled receptor 2 family. Adhesion G-protein coupled receptor (ADGR) subfamily.</text>
</comment>
<dbReference type="SUPFAM" id="SSF49785">
    <property type="entry name" value="Galactose-binding domain-like"/>
    <property type="match status" value="1"/>
</dbReference>
<evidence type="ECO:0000313" key="13">
    <source>
        <dbReference type="EnsemblMetazoa" id="XP_038065632.1"/>
    </source>
</evidence>
<evidence type="ECO:0000259" key="10">
    <source>
        <dbReference type="PROSITE" id="PS50022"/>
    </source>
</evidence>
<dbReference type="InterPro" id="IPR000421">
    <property type="entry name" value="FA58C"/>
</dbReference>
<sequence>MTRRVKPTTTAARHASEIILMVGLIGALVWSIHGKSCSGKDECKPEISCHSVRWSCNGTDTDSPTAAPTQDPLNTRCCVHLGTCGGDVEVAGWINVRNSSIELDGVPYSAQWLDTFVTEGNATQPAIIKSTYAGSWSTLKQAGYKFPSQMFVAEPTNSCTVDGDPKWPEWYQVTVNVINGVDTDGTLEIEGETPKDCLCDVEWDCLDSACWVETQNTSEAGASLSKTNSTLEDKVAKFCRSSDNVTIANYTASSYFALGFGPDQTAIDSFNFNTSVEGGWGPDLDDTNMWIQVELTEDTIISGIMTQGVAVNPERRVDEFMVEYEASDSSTQIFGSNMLFKAGARLDTKMINSFPTPIKANRVKLLISKPCDPYYVGLRFALLGCLVCDTNGDCTESAGGVCEPQKFCTYQEATTTVVGSTTAAGDTTTVPAGQTTAVPASETTAVPASETTADQAITPGDSQTTSAATPVPPTKGRDPTTAVPGMTTTPQPVQTATEQTSGTPPASLIEDRVAEATQGLPPKVKTVVEDLILIGGTIDGDAGPDPSAYPKENVTGSAVQAGLNVIRNITVDANTTKNNDLQVDIVKSAWNFLVAVAGSNAFVENGNIDENLLSEYMDVSSLILDEDRKEAWKQVQEESIAGPLGIVTSVEELAQGVAESAAEPFNLRIEVDKPNIVGLISGSAKEQFQEKGYVHNFSSENPKDWTEVTISKEAFLNDRNVKNLPVNDSLVVVVLKFSSIADVLDKNDVQDKTPPNGKTKRVGSDILSISVVSDGTISMPVSFRLGHEERKPLENQVCNFWKPHNKIIGEWSKEGCVTSDEKVQSTKCTCSHMTNYAVLMWLGEEPPPADGALDIITKVGLLVSISALALAVGLLLFLRSSLNSERIVIHMHLMSVTLVALILFLVAVDKTENKLVCQFITIALHFFYLSMFSWMLVEGIHLYRQIIAVFESEKSRLWVYFAIGWGIPIIVVGTTSGIFFDKYKDHDLCWLSVLDGSIWAFLGGMIPILLVNLVVLFMVSRIVMSAAKLQQEKPAFNSAKAGLRSSLLLLPILGITWVFGYFAHYHAALQYMFVTLNSFQGFFMALFHCFMSSEVNSALKQKIRKVKESSLGGASTVDSSHKPAMFTSGIRKVKVCPSQTDNTNDY</sequence>
<dbReference type="Gene3D" id="2.60.120.260">
    <property type="entry name" value="Galactose-binding domain-like"/>
    <property type="match status" value="1"/>
</dbReference>
<organism evidence="13 14">
    <name type="scientific">Patiria miniata</name>
    <name type="common">Bat star</name>
    <name type="synonym">Asterina miniata</name>
    <dbReference type="NCBI Taxonomy" id="46514"/>
    <lineage>
        <taxon>Eukaryota</taxon>
        <taxon>Metazoa</taxon>
        <taxon>Echinodermata</taxon>
        <taxon>Eleutherozoa</taxon>
        <taxon>Asterozoa</taxon>
        <taxon>Asteroidea</taxon>
        <taxon>Valvatacea</taxon>
        <taxon>Valvatida</taxon>
        <taxon>Asterinidae</taxon>
        <taxon>Patiria</taxon>
    </lineage>
</organism>
<feature type="domain" description="GAIN-B" evidence="11">
    <location>
        <begin position="686"/>
        <end position="846"/>
    </location>
</feature>
<evidence type="ECO:0000256" key="1">
    <source>
        <dbReference type="ARBA" id="ARBA00004141"/>
    </source>
</evidence>
<dbReference type="PRINTS" id="PR00249">
    <property type="entry name" value="GPCRSECRETIN"/>
</dbReference>
<dbReference type="InterPro" id="IPR046338">
    <property type="entry name" value="GAIN_dom_sf"/>
</dbReference>
<evidence type="ECO:0000256" key="8">
    <source>
        <dbReference type="SAM" id="MobiDB-lite"/>
    </source>
</evidence>
<evidence type="ECO:0000259" key="12">
    <source>
        <dbReference type="PROSITE" id="PS50261"/>
    </source>
</evidence>
<reference evidence="13" key="1">
    <citation type="submission" date="2022-11" db="UniProtKB">
        <authorList>
            <consortium name="EnsemblMetazoa"/>
        </authorList>
    </citation>
    <scope>IDENTIFICATION</scope>
</reference>
<dbReference type="InterPro" id="IPR008979">
    <property type="entry name" value="Galactose-bd-like_sf"/>
</dbReference>
<dbReference type="PANTHER" id="PTHR12011:SF471">
    <property type="entry name" value="G-PROTEIN COUPLED RECEPTORS FAMILY 2 PROFILE 2 DOMAIN-CONTAINING PROTEIN"/>
    <property type="match status" value="1"/>
</dbReference>
<dbReference type="AlphaFoldDB" id="A0A914APF5"/>
<dbReference type="InterPro" id="IPR017981">
    <property type="entry name" value="GPCR_2-like_7TM"/>
</dbReference>
<dbReference type="GeneID" id="119735776"/>
<dbReference type="Gene3D" id="1.20.1070.10">
    <property type="entry name" value="Rhodopsin 7-helix transmembrane proteins"/>
    <property type="match status" value="1"/>
</dbReference>
<keyword evidence="14" id="KW-1185">Reference proteome</keyword>
<evidence type="ECO:0000256" key="4">
    <source>
        <dbReference type="ARBA" id="ARBA00022989"/>
    </source>
</evidence>
<feature type="transmembrane region" description="Helical" evidence="9">
    <location>
        <begin position="919"/>
        <end position="937"/>
    </location>
</feature>
<dbReference type="PROSITE" id="PS50261">
    <property type="entry name" value="G_PROTEIN_RECEP_F2_4"/>
    <property type="match status" value="1"/>
</dbReference>
<feature type="domain" description="G-protein coupled receptors family 2 profile 2" evidence="12">
    <location>
        <begin position="853"/>
        <end position="1092"/>
    </location>
</feature>
<keyword evidence="7" id="KW-0325">Glycoprotein</keyword>
<dbReference type="EnsemblMetazoa" id="XM_038209704.1">
    <property type="protein sequence ID" value="XP_038065632.1"/>
    <property type="gene ID" value="LOC119735776"/>
</dbReference>
<proteinExistence type="inferred from homology"/>
<dbReference type="Pfam" id="PF01825">
    <property type="entry name" value="GPS"/>
    <property type="match status" value="1"/>
</dbReference>
<accession>A0A914APF5</accession>
<evidence type="ECO:0000256" key="5">
    <source>
        <dbReference type="ARBA" id="ARBA00023136"/>
    </source>
</evidence>
<dbReference type="InterPro" id="IPR057244">
    <property type="entry name" value="GAIN_B"/>
</dbReference>
<keyword evidence="3 9" id="KW-0812">Transmembrane</keyword>
<keyword evidence="5 9" id="KW-0472">Membrane</keyword>
<dbReference type="Proteomes" id="UP000887568">
    <property type="component" value="Unplaced"/>
</dbReference>
<dbReference type="GO" id="GO:0007189">
    <property type="term" value="P:adenylate cyclase-activating G protein-coupled receptor signaling pathway"/>
    <property type="evidence" value="ECO:0007669"/>
    <property type="project" value="TreeGrafter"/>
</dbReference>
<dbReference type="FunFam" id="1.20.1070.10:FF:000058">
    <property type="entry name" value="Adhesion G protein-coupled receptor F5"/>
    <property type="match status" value="1"/>
</dbReference>
<feature type="transmembrane region" description="Helical" evidence="9">
    <location>
        <begin position="957"/>
        <end position="978"/>
    </location>
</feature>
<dbReference type="GO" id="GO:0005886">
    <property type="term" value="C:plasma membrane"/>
    <property type="evidence" value="ECO:0007669"/>
    <property type="project" value="UniProtKB-SubCell"/>
</dbReference>
<dbReference type="OrthoDB" id="16753at2759"/>
<evidence type="ECO:0000313" key="14">
    <source>
        <dbReference type="Proteomes" id="UP000887568"/>
    </source>
</evidence>
<dbReference type="GO" id="GO:0007166">
    <property type="term" value="P:cell surface receptor signaling pathway"/>
    <property type="evidence" value="ECO:0007669"/>
    <property type="project" value="InterPro"/>
</dbReference>
<evidence type="ECO:0000256" key="7">
    <source>
        <dbReference type="ARBA" id="ARBA00023180"/>
    </source>
</evidence>
<feature type="region of interest" description="Disordered" evidence="8">
    <location>
        <begin position="422"/>
        <end position="505"/>
    </location>
</feature>
<dbReference type="OMA" id="PKWPEWY"/>